<protein>
    <recommendedName>
        <fullName evidence="2">histidine kinase</fullName>
        <ecNumber evidence="2">2.7.13.3</ecNumber>
    </recommendedName>
</protein>
<dbReference type="SUPFAM" id="SSF55874">
    <property type="entry name" value="ATPase domain of HSP90 chaperone/DNA topoisomerase II/histidine kinase"/>
    <property type="match status" value="1"/>
</dbReference>
<dbReference type="InterPro" id="IPR004358">
    <property type="entry name" value="Sig_transdc_His_kin-like_C"/>
</dbReference>
<evidence type="ECO:0000256" key="2">
    <source>
        <dbReference type="ARBA" id="ARBA00012438"/>
    </source>
</evidence>
<dbReference type="GO" id="GO:0009927">
    <property type="term" value="F:histidine phosphotransfer kinase activity"/>
    <property type="evidence" value="ECO:0007669"/>
    <property type="project" value="TreeGrafter"/>
</dbReference>
<dbReference type="EC" id="2.7.13.3" evidence="2"/>
<evidence type="ECO:0000256" key="1">
    <source>
        <dbReference type="ARBA" id="ARBA00000085"/>
    </source>
</evidence>
<dbReference type="PANTHER" id="PTHR43047:SF72">
    <property type="entry name" value="OSMOSENSING HISTIDINE PROTEIN KINASE SLN1"/>
    <property type="match status" value="1"/>
</dbReference>
<dbReference type="EMBL" id="LBVO01000056">
    <property type="protein sequence ID" value="KKQ87163.1"/>
    <property type="molecule type" value="Genomic_DNA"/>
</dbReference>
<accession>A0A0G0L5A7</accession>
<evidence type="ECO:0000313" key="6">
    <source>
        <dbReference type="EMBL" id="KKQ87163.1"/>
    </source>
</evidence>
<feature type="domain" description="Histidine kinase" evidence="5">
    <location>
        <begin position="1"/>
        <end position="125"/>
    </location>
</feature>
<name>A0A0G0L5A7_9BACT</name>
<evidence type="ECO:0000259" key="5">
    <source>
        <dbReference type="PROSITE" id="PS50109"/>
    </source>
</evidence>
<dbReference type="PANTHER" id="PTHR43047">
    <property type="entry name" value="TWO-COMPONENT HISTIDINE PROTEIN KINASE"/>
    <property type="match status" value="1"/>
</dbReference>
<dbReference type="PRINTS" id="PR00344">
    <property type="entry name" value="BCTRLSENSOR"/>
</dbReference>
<dbReference type="PATRIC" id="fig|1618334.3.peg.713"/>
<dbReference type="Proteomes" id="UP000033934">
    <property type="component" value="Unassembled WGS sequence"/>
</dbReference>
<organism evidence="6 7">
    <name type="scientific">Berkelbacteria bacterium GW2011_GWA2_38_9</name>
    <dbReference type="NCBI Taxonomy" id="1618334"/>
    <lineage>
        <taxon>Bacteria</taxon>
        <taxon>Candidatus Berkelbacteria</taxon>
    </lineage>
</organism>
<comment type="caution">
    <text evidence="6">The sequence shown here is derived from an EMBL/GenBank/DDBJ whole genome shotgun (WGS) entry which is preliminary data.</text>
</comment>
<keyword evidence="4" id="KW-0418">Kinase</keyword>
<evidence type="ECO:0000313" key="7">
    <source>
        <dbReference type="Proteomes" id="UP000033934"/>
    </source>
</evidence>
<dbReference type="AlphaFoldDB" id="A0A0G0L5A7"/>
<dbReference type="Pfam" id="PF02518">
    <property type="entry name" value="HATPase_c"/>
    <property type="match status" value="1"/>
</dbReference>
<evidence type="ECO:0000256" key="3">
    <source>
        <dbReference type="ARBA" id="ARBA00022679"/>
    </source>
</evidence>
<dbReference type="InterPro" id="IPR003594">
    <property type="entry name" value="HATPase_dom"/>
</dbReference>
<evidence type="ECO:0000256" key="4">
    <source>
        <dbReference type="ARBA" id="ARBA00022777"/>
    </source>
</evidence>
<gene>
    <name evidence="6" type="ORF">UT11_C0056G0003</name>
</gene>
<sequence>MNILDNAVKFTDAKLGIISVSLSVIPNLIGDPGHGRVLDSRLRGNDKRGDGNEAILLSISDNGSGISKDHLARLFDRHFQSRTKTGSAGLGLYLCQKIVKNHSGTIEIKSEINKETCVIVTLPSD</sequence>
<dbReference type="GO" id="GO:0005886">
    <property type="term" value="C:plasma membrane"/>
    <property type="evidence" value="ECO:0007669"/>
    <property type="project" value="TreeGrafter"/>
</dbReference>
<proteinExistence type="predicted"/>
<reference evidence="6 7" key="1">
    <citation type="journal article" date="2015" name="Nature">
        <title>rRNA introns, odd ribosomes, and small enigmatic genomes across a large radiation of phyla.</title>
        <authorList>
            <person name="Brown C.T."/>
            <person name="Hug L.A."/>
            <person name="Thomas B.C."/>
            <person name="Sharon I."/>
            <person name="Castelle C.J."/>
            <person name="Singh A."/>
            <person name="Wilkins M.J."/>
            <person name="Williams K.H."/>
            <person name="Banfield J.F."/>
        </authorList>
    </citation>
    <scope>NUCLEOTIDE SEQUENCE [LARGE SCALE GENOMIC DNA]</scope>
</reference>
<dbReference type="GO" id="GO:0000155">
    <property type="term" value="F:phosphorelay sensor kinase activity"/>
    <property type="evidence" value="ECO:0007669"/>
    <property type="project" value="TreeGrafter"/>
</dbReference>
<dbReference type="Gene3D" id="3.30.565.10">
    <property type="entry name" value="Histidine kinase-like ATPase, C-terminal domain"/>
    <property type="match status" value="1"/>
</dbReference>
<dbReference type="SMART" id="SM00387">
    <property type="entry name" value="HATPase_c"/>
    <property type="match status" value="1"/>
</dbReference>
<dbReference type="InterPro" id="IPR036890">
    <property type="entry name" value="HATPase_C_sf"/>
</dbReference>
<comment type="catalytic activity">
    <reaction evidence="1">
        <text>ATP + protein L-histidine = ADP + protein N-phospho-L-histidine.</text>
        <dbReference type="EC" id="2.7.13.3"/>
    </reaction>
</comment>
<keyword evidence="3" id="KW-0808">Transferase</keyword>
<dbReference type="InterPro" id="IPR005467">
    <property type="entry name" value="His_kinase_dom"/>
</dbReference>
<dbReference type="PROSITE" id="PS50109">
    <property type="entry name" value="HIS_KIN"/>
    <property type="match status" value="1"/>
</dbReference>